<evidence type="ECO:0000256" key="1">
    <source>
        <dbReference type="ARBA" id="ARBA00022824"/>
    </source>
</evidence>
<dbReference type="Pfam" id="PF13015">
    <property type="entry name" value="PRKCSH_1"/>
    <property type="match status" value="1"/>
</dbReference>
<comment type="caution">
    <text evidence="6">The sequence shown here is derived from an EMBL/GenBank/DDBJ whole genome shotgun (WGS) entry which is preliminary data.</text>
</comment>
<dbReference type="InterPro" id="IPR039794">
    <property type="entry name" value="Gtb1-like"/>
</dbReference>
<evidence type="ECO:0000313" key="6">
    <source>
        <dbReference type="EMBL" id="KAG5458565.1"/>
    </source>
</evidence>
<proteinExistence type="predicted"/>
<gene>
    <name evidence="6" type="ORF">BJ554DRAFT_1187</name>
</gene>
<dbReference type="InterPro" id="IPR028146">
    <property type="entry name" value="PRKCSH_N"/>
</dbReference>
<protein>
    <submittedName>
        <fullName evidence="6">Glucosidase II beta subunit-like-domain-containing protein</fullName>
    </submittedName>
</protein>
<dbReference type="PANTHER" id="PTHR12630:SF1">
    <property type="entry name" value="GLUCOSIDASE 2 SUBUNIT BETA"/>
    <property type="match status" value="1"/>
</dbReference>
<dbReference type="Proteomes" id="UP000673691">
    <property type="component" value="Unassembled WGS sequence"/>
</dbReference>
<feature type="chain" id="PRO_5034503962" evidence="3">
    <location>
        <begin position="39"/>
        <end position="598"/>
    </location>
</feature>
<feature type="region of interest" description="Disordered" evidence="2">
    <location>
        <begin position="395"/>
        <end position="415"/>
    </location>
</feature>
<dbReference type="PANTHER" id="PTHR12630">
    <property type="entry name" value="N-LINKED OLIGOSACCHARIDE PROCESSING"/>
    <property type="match status" value="1"/>
</dbReference>
<dbReference type="GO" id="GO:0006491">
    <property type="term" value="P:N-glycan processing"/>
    <property type="evidence" value="ECO:0007669"/>
    <property type="project" value="TreeGrafter"/>
</dbReference>
<feature type="signal peptide" evidence="3">
    <location>
        <begin position="1"/>
        <end position="38"/>
    </location>
</feature>
<evidence type="ECO:0000256" key="3">
    <source>
        <dbReference type="SAM" id="SignalP"/>
    </source>
</evidence>
<dbReference type="Pfam" id="PF12999">
    <property type="entry name" value="PRKCSH-like"/>
    <property type="match status" value="1"/>
</dbReference>
<sequence length="598" mass="65735">MGARPRPCGRPAARRRLPFVTGAALLFALLAEPTPAAGAGAASLHGIQVEPRPLPSTLGVPPHRTSASRSLVFLFSNRASWHDGAPAGNAQNRSTEAFFFCRPNPFVARLAPRSPGRKTRAPRTRRVERHFYDSQASDTFSCLDGKKTLPWSAVNDDYCDCEDGSDEPGTSACSNGIFYCANKGHIPGFTLSSRVNDGVCEPECCDGSDEYSGRVSCPDTCAALSEEYNRNRKKIVATQRAGYAIRQEYGSKGRKLKADRQAEVEMLKAELETAKMNVARAQSAKEQTENDEQERKALQESSQCKFKKNFGRCVDHLRQAVNRLQEHSEQITTLRGLLSSMKRDHNQNYHDMAVKEAIKGYDEFVDKHPDFPEESKDAIDAELLVAIENLEAVKDSVGAEQGENSQPDGRSEENENVGFSSWALGVVTRLQAAEIVTRPFQSIMRFFTGNRSPSLLRGRRVSATPPLRFPDPAAASSAHSAAVSKQADIERKISDLNKKLEVDFGKDEEWAAIDGEQVENTFGKYTYEIHLFGEASQKSKDGEVVSIGFVFDALQPWFWDAASPPGLLGLKKTTRLITGPWCLRAGPGAGTGRKGLSR</sequence>
<name>A0A8H7ZSS0_9FUNG</name>
<evidence type="ECO:0000313" key="7">
    <source>
        <dbReference type="Proteomes" id="UP000673691"/>
    </source>
</evidence>
<accession>A0A8H7ZSS0</accession>
<evidence type="ECO:0000259" key="5">
    <source>
        <dbReference type="Pfam" id="PF13015"/>
    </source>
</evidence>
<dbReference type="AlphaFoldDB" id="A0A8H7ZSS0"/>
<keyword evidence="3" id="KW-0732">Signal</keyword>
<keyword evidence="1" id="KW-0256">Endoplasmic reticulum</keyword>
<feature type="region of interest" description="Disordered" evidence="2">
    <location>
        <begin position="280"/>
        <end position="300"/>
    </location>
</feature>
<evidence type="ECO:0000256" key="2">
    <source>
        <dbReference type="SAM" id="MobiDB-lite"/>
    </source>
</evidence>
<dbReference type="OrthoDB" id="28322at2759"/>
<keyword evidence="7" id="KW-1185">Reference proteome</keyword>
<dbReference type="GO" id="GO:0017177">
    <property type="term" value="C:glucosidase II complex"/>
    <property type="evidence" value="ECO:0007669"/>
    <property type="project" value="TreeGrafter"/>
</dbReference>
<feature type="domain" description="Glucosidase 2 subunit beta-like" evidence="5">
    <location>
        <begin position="485"/>
        <end position="548"/>
    </location>
</feature>
<organism evidence="6 7">
    <name type="scientific">Olpidium bornovanus</name>
    <dbReference type="NCBI Taxonomy" id="278681"/>
    <lineage>
        <taxon>Eukaryota</taxon>
        <taxon>Fungi</taxon>
        <taxon>Fungi incertae sedis</taxon>
        <taxon>Olpidiomycota</taxon>
        <taxon>Olpidiomycotina</taxon>
        <taxon>Olpidiomycetes</taxon>
        <taxon>Olpidiales</taxon>
        <taxon>Olpidiaceae</taxon>
        <taxon>Olpidium</taxon>
    </lineage>
</organism>
<dbReference type="InterPro" id="IPR036607">
    <property type="entry name" value="PRKCSH"/>
</dbReference>
<reference evidence="6 7" key="1">
    <citation type="journal article" name="Sci. Rep.">
        <title>Genome-scale phylogenetic analyses confirm Olpidium as the closest living zoosporic fungus to the non-flagellated, terrestrial fungi.</title>
        <authorList>
            <person name="Chang Y."/>
            <person name="Rochon D."/>
            <person name="Sekimoto S."/>
            <person name="Wang Y."/>
            <person name="Chovatia M."/>
            <person name="Sandor L."/>
            <person name="Salamov A."/>
            <person name="Grigoriev I.V."/>
            <person name="Stajich J.E."/>
            <person name="Spatafora J.W."/>
        </authorList>
    </citation>
    <scope>NUCLEOTIDE SEQUENCE [LARGE SCALE GENOMIC DNA]</scope>
    <source>
        <strain evidence="6">S191</strain>
    </source>
</reference>
<dbReference type="EMBL" id="JAEFCI010008292">
    <property type="protein sequence ID" value="KAG5458565.1"/>
    <property type="molecule type" value="Genomic_DNA"/>
</dbReference>
<evidence type="ECO:0000259" key="4">
    <source>
        <dbReference type="Pfam" id="PF12999"/>
    </source>
</evidence>
<feature type="domain" description="Glucosidase II beta subunit N-terminal" evidence="4">
    <location>
        <begin position="128"/>
        <end position="276"/>
    </location>
</feature>